<dbReference type="PANTHER" id="PTHR23063:SF60">
    <property type="entry name" value="LYSOPHOSPHATIDIC ACID:OLEOYL-COA ACYLTRANSFERASE 1"/>
    <property type="match status" value="1"/>
</dbReference>
<accession>A0A6A5JYU1</accession>
<reference evidence="9" key="1">
    <citation type="submission" date="2020-01" db="EMBL/GenBank/DDBJ databases">
        <authorList>
            <consortium name="DOE Joint Genome Institute"/>
            <person name="Haridas S."/>
            <person name="Albert R."/>
            <person name="Binder M."/>
            <person name="Bloem J."/>
            <person name="Labutti K."/>
            <person name="Salamov A."/>
            <person name="Andreopoulos B."/>
            <person name="Baker S.E."/>
            <person name="Barry K."/>
            <person name="Bills G."/>
            <person name="Bluhm B.H."/>
            <person name="Cannon C."/>
            <person name="Castanera R."/>
            <person name="Culley D.E."/>
            <person name="Daum C."/>
            <person name="Ezra D."/>
            <person name="Gonzalez J.B."/>
            <person name="Henrissat B."/>
            <person name="Kuo A."/>
            <person name="Liang C."/>
            <person name="Lipzen A."/>
            <person name="Lutzoni F."/>
            <person name="Magnuson J."/>
            <person name="Mondo S."/>
            <person name="Nolan M."/>
            <person name="Ohm R."/>
            <person name="Pangilinan J."/>
            <person name="Park H.-J."/>
            <person name="Ramirez L."/>
            <person name="Alfaro M."/>
            <person name="Sun H."/>
            <person name="Tritt A."/>
            <person name="Yoshinaga Y."/>
            <person name="Zwiers L.-H."/>
            <person name="Turgeon B.G."/>
            <person name="Goodwin S.B."/>
            <person name="Spatafora J.W."/>
            <person name="Crous P.W."/>
            <person name="Grigoriev I.V."/>
        </authorList>
    </citation>
    <scope>NUCLEOTIDE SEQUENCE</scope>
    <source>
        <strain evidence="9">P77</strain>
    </source>
</reference>
<evidence type="ECO:0000313" key="9">
    <source>
        <dbReference type="EMBL" id="KAF1830138.1"/>
    </source>
</evidence>
<evidence type="ECO:0000313" key="10">
    <source>
        <dbReference type="Proteomes" id="UP000800040"/>
    </source>
</evidence>
<proteinExistence type="predicted"/>
<dbReference type="PANTHER" id="PTHR23063">
    <property type="entry name" value="PHOSPHOLIPID ACYLTRANSFERASE"/>
    <property type="match status" value="1"/>
</dbReference>
<protein>
    <recommendedName>
        <fullName evidence="11">Phospholipid/glycerol acyltransferase domain-containing protein</fullName>
    </recommendedName>
</protein>
<evidence type="ECO:0000256" key="4">
    <source>
        <dbReference type="ARBA" id="ARBA00023098"/>
    </source>
</evidence>
<dbReference type="SUPFAM" id="SSF69593">
    <property type="entry name" value="Glycerol-3-phosphate (1)-acyltransferase"/>
    <property type="match status" value="1"/>
</dbReference>
<dbReference type="OrthoDB" id="272512at2759"/>
<evidence type="ECO:0000256" key="6">
    <source>
        <dbReference type="ARBA" id="ARBA00023315"/>
    </source>
</evidence>
<keyword evidence="10" id="KW-1185">Reference proteome</keyword>
<keyword evidence="1" id="KW-0808">Transferase</keyword>
<dbReference type="EMBL" id="ML975408">
    <property type="protein sequence ID" value="KAF1830138.1"/>
    <property type="molecule type" value="Genomic_DNA"/>
</dbReference>
<evidence type="ECO:0000256" key="3">
    <source>
        <dbReference type="ARBA" id="ARBA00022989"/>
    </source>
</evidence>
<keyword evidence="4" id="KW-0443">Lipid metabolism</keyword>
<gene>
    <name evidence="9" type="ORF">BDW02DRAFT_573318</name>
</gene>
<name>A0A6A5JYU1_9PLEO</name>
<organism evidence="9 10">
    <name type="scientific">Decorospora gaudefroyi</name>
    <dbReference type="NCBI Taxonomy" id="184978"/>
    <lineage>
        <taxon>Eukaryota</taxon>
        <taxon>Fungi</taxon>
        <taxon>Dikarya</taxon>
        <taxon>Ascomycota</taxon>
        <taxon>Pezizomycotina</taxon>
        <taxon>Dothideomycetes</taxon>
        <taxon>Pleosporomycetidae</taxon>
        <taxon>Pleosporales</taxon>
        <taxon>Pleosporineae</taxon>
        <taxon>Pleosporaceae</taxon>
        <taxon>Decorospora</taxon>
    </lineage>
</organism>
<sequence length="477" mass="53490">MENPPHLRFHMRSWHLTNRTTGLALHMPEMHDSHNHLPSVPPKATQGDKARRLLTSAPRCSSRFWDVCSGTFLNFFRTRLPCRTLPSLKFVATASSRRTTLAVHGSVTRRPHLAKHILAMEKYSQFRDKGTAIAPFLPVPPQPASIIWQPFYLFLFCARTPFVIFFSLLYFLGLEWISVGRRLKYGVLWLMLGIPGVWWVDLQVDGVKRGQLHSAKNNLPKAGTIIASSFTSPLDPLYLAGIFQPIFTRSYPHNRKVERITLFRAILLAFSPPSLTPADPSKLVTLKQLTSANPNRIICVFPETTTTNGRGILPLAPSLLSADGKTKIYPVNLRYTPQDVTTPVPGGYASWFWRLLSKPTHQMRVRIASRVYNSKSQDSPSRPTSGSNQSKAMGTGYNTNIFDQPDFRNGFGGEHGEGGDGMNVDVGEADEGDVTAEELRVLDRVAEDLARLGRVKRVGLGVEEKMEFLKVWGSRKR</sequence>
<dbReference type="GO" id="GO:0016746">
    <property type="term" value="F:acyltransferase activity"/>
    <property type="evidence" value="ECO:0007669"/>
    <property type="project" value="UniProtKB-KW"/>
</dbReference>
<feature type="region of interest" description="Disordered" evidence="7">
    <location>
        <begin position="371"/>
        <end position="395"/>
    </location>
</feature>
<keyword evidence="6" id="KW-0012">Acyltransferase</keyword>
<feature type="transmembrane region" description="Helical" evidence="8">
    <location>
        <begin position="183"/>
        <end position="200"/>
    </location>
</feature>
<evidence type="ECO:0008006" key="11">
    <source>
        <dbReference type="Google" id="ProtNLM"/>
    </source>
</evidence>
<evidence type="ECO:0000256" key="1">
    <source>
        <dbReference type="ARBA" id="ARBA00022679"/>
    </source>
</evidence>
<dbReference type="GO" id="GO:0006629">
    <property type="term" value="P:lipid metabolic process"/>
    <property type="evidence" value="ECO:0007669"/>
    <property type="project" value="UniProtKB-KW"/>
</dbReference>
<evidence type="ECO:0000256" key="2">
    <source>
        <dbReference type="ARBA" id="ARBA00022692"/>
    </source>
</evidence>
<keyword evidence="5 8" id="KW-0472">Membrane</keyword>
<keyword evidence="3 8" id="KW-1133">Transmembrane helix</keyword>
<evidence type="ECO:0000256" key="7">
    <source>
        <dbReference type="SAM" id="MobiDB-lite"/>
    </source>
</evidence>
<dbReference type="AlphaFoldDB" id="A0A6A5JYU1"/>
<dbReference type="Proteomes" id="UP000800040">
    <property type="component" value="Unassembled WGS sequence"/>
</dbReference>
<evidence type="ECO:0000256" key="8">
    <source>
        <dbReference type="SAM" id="Phobius"/>
    </source>
</evidence>
<evidence type="ECO:0000256" key="5">
    <source>
        <dbReference type="ARBA" id="ARBA00023136"/>
    </source>
</evidence>
<feature type="transmembrane region" description="Helical" evidence="8">
    <location>
        <begin position="151"/>
        <end position="171"/>
    </location>
</feature>
<keyword evidence="2 8" id="KW-0812">Transmembrane</keyword>